<dbReference type="InterPro" id="IPR038765">
    <property type="entry name" value="Papain-like_cys_pep_sf"/>
</dbReference>
<dbReference type="InterPro" id="IPR000169">
    <property type="entry name" value="Pept_cys_AS"/>
</dbReference>
<dbReference type="InterPro" id="IPR013128">
    <property type="entry name" value="Peptidase_C1A"/>
</dbReference>
<dbReference type="InterPro" id="IPR039417">
    <property type="entry name" value="Peptidase_C1A_papain-like"/>
</dbReference>
<evidence type="ECO:0000256" key="2">
    <source>
        <dbReference type="ARBA" id="ARBA00022670"/>
    </source>
</evidence>
<keyword evidence="6" id="KW-1015">Disulfide bond</keyword>
<dbReference type="CDD" id="cd02248">
    <property type="entry name" value="Peptidase_C1A"/>
    <property type="match status" value="1"/>
</dbReference>
<keyword evidence="4" id="KW-0788">Thiol protease</keyword>
<feature type="domain" description="Peptidase C1A papain C-terminal" evidence="8">
    <location>
        <begin position="123"/>
        <end position="340"/>
    </location>
</feature>
<dbReference type="Pfam" id="PF08246">
    <property type="entry name" value="Inhibitor_I29"/>
    <property type="match status" value="1"/>
</dbReference>
<evidence type="ECO:0000256" key="6">
    <source>
        <dbReference type="ARBA" id="ARBA00023157"/>
    </source>
</evidence>
<keyword evidence="3" id="KW-0378">Hydrolase</keyword>
<evidence type="ECO:0000256" key="1">
    <source>
        <dbReference type="ARBA" id="ARBA00008455"/>
    </source>
</evidence>
<dbReference type="GO" id="GO:0008234">
    <property type="term" value="F:cysteine-type peptidase activity"/>
    <property type="evidence" value="ECO:0007669"/>
    <property type="project" value="UniProtKB-KW"/>
</dbReference>
<sequence>MLLRCALLQLMLLQVTKAQGLPAPQPSLDSSWLAWKFFHGKHYTNNEDIWRRLVWERNLHTIETHNLEHSMAKHSFTMEMNHFSDMTRDEFRTRMNGLRADTTTRGSKARQSVTFLPPLNFQIPAHVDWRNEGLVTDVKDQRQCGSCWSFSATGALEGQWARRGSNMLPSLSEQNLMDCSQGQGNSGCHGGSMDGAFQYVIKNDGIDSESSYPYEAQDGRPCRYQTATRSASATGVVDLPKGNERALQAAVASVGPVAVGFDASHQSFQFYKNGIYYEPDCDPQILDHGVLVVGYGSEDGEDYWLVKNSWGEGWGDNGYVKVARNRGNHCGIASTASYPLV</sequence>
<evidence type="ECO:0008006" key="12">
    <source>
        <dbReference type="Google" id="ProtNLM"/>
    </source>
</evidence>
<feature type="signal peptide" evidence="7">
    <location>
        <begin position="1"/>
        <end position="18"/>
    </location>
</feature>
<keyword evidence="5" id="KW-0865">Zymogen</keyword>
<dbReference type="OMA" id="IYFEPRC"/>
<organism evidence="10 11">
    <name type="scientific">Eptatretus burgeri</name>
    <name type="common">Inshore hagfish</name>
    <dbReference type="NCBI Taxonomy" id="7764"/>
    <lineage>
        <taxon>Eukaryota</taxon>
        <taxon>Metazoa</taxon>
        <taxon>Chordata</taxon>
        <taxon>Craniata</taxon>
        <taxon>Vertebrata</taxon>
        <taxon>Cyclostomata</taxon>
        <taxon>Myxini</taxon>
        <taxon>Myxiniformes</taxon>
        <taxon>Myxinidae</taxon>
        <taxon>Eptatretinae</taxon>
        <taxon>Eptatretus</taxon>
    </lineage>
</organism>
<evidence type="ECO:0000256" key="5">
    <source>
        <dbReference type="ARBA" id="ARBA00023145"/>
    </source>
</evidence>
<evidence type="ECO:0000256" key="7">
    <source>
        <dbReference type="SAM" id="SignalP"/>
    </source>
</evidence>
<dbReference type="InterPro" id="IPR000668">
    <property type="entry name" value="Peptidase_C1A_C"/>
</dbReference>
<dbReference type="InterPro" id="IPR025661">
    <property type="entry name" value="Pept_asp_AS"/>
</dbReference>
<dbReference type="GO" id="GO:0006508">
    <property type="term" value="P:proteolysis"/>
    <property type="evidence" value="ECO:0007669"/>
    <property type="project" value="UniProtKB-KW"/>
</dbReference>
<evidence type="ECO:0000259" key="8">
    <source>
        <dbReference type="SMART" id="SM00645"/>
    </source>
</evidence>
<keyword evidence="7" id="KW-0732">Signal</keyword>
<reference evidence="10" key="1">
    <citation type="submission" date="2025-08" db="UniProtKB">
        <authorList>
            <consortium name="Ensembl"/>
        </authorList>
    </citation>
    <scope>IDENTIFICATION</scope>
</reference>
<protein>
    <recommendedName>
        <fullName evidence="12">Cathepsin L</fullName>
    </recommendedName>
</protein>
<dbReference type="SMART" id="SM00848">
    <property type="entry name" value="Inhibitor_I29"/>
    <property type="match status" value="1"/>
</dbReference>
<accession>A0A8C4X2C4</accession>
<keyword evidence="11" id="KW-1185">Reference proteome</keyword>
<dbReference type="FunFam" id="3.90.70.10:FF:000006">
    <property type="entry name" value="Cathepsin S"/>
    <property type="match status" value="1"/>
</dbReference>
<dbReference type="Gene3D" id="3.90.70.10">
    <property type="entry name" value="Cysteine proteinases"/>
    <property type="match status" value="1"/>
</dbReference>
<feature type="chain" id="PRO_5034974990" description="Cathepsin L" evidence="7">
    <location>
        <begin position="19"/>
        <end position="341"/>
    </location>
</feature>
<dbReference type="InterPro" id="IPR013201">
    <property type="entry name" value="Prot_inhib_I29"/>
</dbReference>
<evidence type="ECO:0000256" key="3">
    <source>
        <dbReference type="ARBA" id="ARBA00022801"/>
    </source>
</evidence>
<comment type="similarity">
    <text evidence="1">Belongs to the peptidase C1 family.</text>
</comment>
<evidence type="ECO:0000313" key="11">
    <source>
        <dbReference type="Proteomes" id="UP000694388"/>
    </source>
</evidence>
<evidence type="ECO:0000313" key="10">
    <source>
        <dbReference type="Ensembl" id="ENSEBUP00000027630.1"/>
    </source>
</evidence>
<dbReference type="SMART" id="SM00645">
    <property type="entry name" value="Pept_C1"/>
    <property type="match status" value="1"/>
</dbReference>
<proteinExistence type="inferred from homology"/>
<dbReference type="InterPro" id="IPR025660">
    <property type="entry name" value="Pept_his_AS"/>
</dbReference>
<dbReference type="PROSITE" id="PS00139">
    <property type="entry name" value="THIOL_PROTEASE_CYS"/>
    <property type="match status" value="1"/>
</dbReference>
<name>A0A8C4X2C4_EPTBU</name>
<dbReference type="AlphaFoldDB" id="A0A8C4X2C4"/>
<evidence type="ECO:0000256" key="4">
    <source>
        <dbReference type="ARBA" id="ARBA00022807"/>
    </source>
</evidence>
<dbReference type="Proteomes" id="UP000694388">
    <property type="component" value="Unplaced"/>
</dbReference>
<dbReference type="Pfam" id="PF00112">
    <property type="entry name" value="Peptidase_C1"/>
    <property type="match status" value="1"/>
</dbReference>
<evidence type="ECO:0000259" key="9">
    <source>
        <dbReference type="SMART" id="SM00848"/>
    </source>
</evidence>
<dbReference type="PROSITE" id="PS00640">
    <property type="entry name" value="THIOL_PROTEASE_ASN"/>
    <property type="match status" value="1"/>
</dbReference>
<keyword evidence="2" id="KW-0645">Protease</keyword>
<dbReference type="GeneTree" id="ENSGT00940000153321"/>
<dbReference type="PANTHER" id="PTHR12411">
    <property type="entry name" value="CYSTEINE PROTEASE FAMILY C1-RELATED"/>
    <property type="match status" value="1"/>
</dbReference>
<feature type="domain" description="Cathepsin propeptide inhibitor" evidence="9">
    <location>
        <begin position="32"/>
        <end position="91"/>
    </location>
</feature>
<reference evidence="10" key="2">
    <citation type="submission" date="2025-09" db="UniProtKB">
        <authorList>
            <consortium name="Ensembl"/>
        </authorList>
    </citation>
    <scope>IDENTIFICATION</scope>
</reference>
<dbReference type="PROSITE" id="PS00639">
    <property type="entry name" value="THIOL_PROTEASE_HIS"/>
    <property type="match status" value="1"/>
</dbReference>
<dbReference type="Ensembl" id="ENSEBUT00000028206.1">
    <property type="protein sequence ID" value="ENSEBUP00000027630.1"/>
    <property type="gene ID" value="ENSEBUG00000016916.1"/>
</dbReference>
<dbReference type="SUPFAM" id="SSF54001">
    <property type="entry name" value="Cysteine proteinases"/>
    <property type="match status" value="1"/>
</dbReference>
<dbReference type="PRINTS" id="PR00705">
    <property type="entry name" value="PAPAIN"/>
</dbReference>